<sequence>MTGVVRTAARGRPQPHRCVPLLLLTAAGTAGAEWLRPDPSYQQAELTLRFAVHDTAGHASDPAQLDTLGVALLRLGRQADAD</sequence>
<feature type="non-terminal residue" evidence="1">
    <location>
        <position position="82"/>
    </location>
</feature>
<evidence type="ECO:0000313" key="2">
    <source>
        <dbReference type="Proteomes" id="UP000317716"/>
    </source>
</evidence>
<dbReference type="EMBL" id="VBOS01000034">
    <property type="protein sequence ID" value="TMQ59886.1"/>
    <property type="molecule type" value="Genomic_DNA"/>
</dbReference>
<organism evidence="1 2">
    <name type="scientific">Eiseniibacteriota bacterium</name>
    <dbReference type="NCBI Taxonomy" id="2212470"/>
    <lineage>
        <taxon>Bacteria</taxon>
        <taxon>Candidatus Eiseniibacteriota</taxon>
    </lineage>
</organism>
<reference evidence="1 2" key="1">
    <citation type="journal article" date="2019" name="Nat. Microbiol.">
        <title>Mediterranean grassland soil C-N compound turnover is dependent on rainfall and depth, and is mediated by genomically divergent microorganisms.</title>
        <authorList>
            <person name="Diamond S."/>
            <person name="Andeer P.F."/>
            <person name="Li Z."/>
            <person name="Crits-Christoph A."/>
            <person name="Burstein D."/>
            <person name="Anantharaman K."/>
            <person name="Lane K.R."/>
            <person name="Thomas B.C."/>
            <person name="Pan C."/>
            <person name="Northen T.R."/>
            <person name="Banfield J.F."/>
        </authorList>
    </citation>
    <scope>NUCLEOTIDE SEQUENCE [LARGE SCALE GENOMIC DNA]</scope>
    <source>
        <strain evidence="1">WS_2</strain>
    </source>
</reference>
<gene>
    <name evidence="1" type="ORF">E6K72_01270</name>
</gene>
<name>A0A538T8C9_UNCEI</name>
<dbReference type="Proteomes" id="UP000317716">
    <property type="component" value="Unassembled WGS sequence"/>
</dbReference>
<proteinExistence type="predicted"/>
<protein>
    <submittedName>
        <fullName evidence="1">Uncharacterized protein</fullName>
    </submittedName>
</protein>
<accession>A0A538T8C9</accession>
<dbReference type="AlphaFoldDB" id="A0A538T8C9"/>
<evidence type="ECO:0000313" key="1">
    <source>
        <dbReference type="EMBL" id="TMQ59886.1"/>
    </source>
</evidence>
<comment type="caution">
    <text evidence="1">The sequence shown here is derived from an EMBL/GenBank/DDBJ whole genome shotgun (WGS) entry which is preliminary data.</text>
</comment>